<gene>
    <name evidence="4" type="ORF">E1295_20950</name>
</gene>
<dbReference type="GO" id="GO:0000976">
    <property type="term" value="F:transcription cis-regulatory region binding"/>
    <property type="evidence" value="ECO:0007669"/>
    <property type="project" value="TreeGrafter"/>
</dbReference>
<comment type="caution">
    <text evidence="4">The sequence shown here is derived from an EMBL/GenBank/DDBJ whole genome shotgun (WGS) entry which is preliminary data.</text>
</comment>
<keyword evidence="1 2" id="KW-0238">DNA-binding</keyword>
<dbReference type="AlphaFoldDB" id="A0A4V2ZAB0"/>
<feature type="DNA-binding region" description="H-T-H motif" evidence="2">
    <location>
        <begin position="37"/>
        <end position="56"/>
    </location>
</feature>
<feature type="domain" description="HTH tetR-type" evidence="3">
    <location>
        <begin position="14"/>
        <end position="74"/>
    </location>
</feature>
<dbReference type="InterPro" id="IPR001647">
    <property type="entry name" value="HTH_TetR"/>
</dbReference>
<dbReference type="PROSITE" id="PS50977">
    <property type="entry name" value="HTH_TETR_2"/>
    <property type="match status" value="1"/>
</dbReference>
<dbReference type="RefSeq" id="WP_132632022.1">
    <property type="nucleotide sequence ID" value="NZ_SMLD01000053.1"/>
</dbReference>
<dbReference type="PRINTS" id="PR00455">
    <property type="entry name" value="HTHTETR"/>
</dbReference>
<dbReference type="EMBL" id="SMLD01000053">
    <property type="protein sequence ID" value="TDE48602.1"/>
    <property type="molecule type" value="Genomic_DNA"/>
</dbReference>
<reference evidence="4 5" key="1">
    <citation type="submission" date="2019-03" db="EMBL/GenBank/DDBJ databases">
        <title>Draft genome sequences of novel Actinobacteria.</title>
        <authorList>
            <person name="Sahin N."/>
            <person name="Ay H."/>
            <person name="Saygin H."/>
        </authorList>
    </citation>
    <scope>NUCLEOTIDE SEQUENCE [LARGE SCALE GENOMIC DNA]</scope>
    <source>
        <strain evidence="4 5">6K102</strain>
    </source>
</reference>
<proteinExistence type="predicted"/>
<dbReference type="InterPro" id="IPR009057">
    <property type="entry name" value="Homeodomain-like_sf"/>
</dbReference>
<accession>A0A4V2ZAB0</accession>
<protein>
    <submittedName>
        <fullName evidence="4">TetR/AcrR family transcriptional regulator</fullName>
    </submittedName>
</protein>
<evidence type="ECO:0000256" key="2">
    <source>
        <dbReference type="PROSITE-ProRule" id="PRU00335"/>
    </source>
</evidence>
<evidence type="ECO:0000313" key="4">
    <source>
        <dbReference type="EMBL" id="TDE48602.1"/>
    </source>
</evidence>
<dbReference type="PANTHER" id="PTHR30055">
    <property type="entry name" value="HTH-TYPE TRANSCRIPTIONAL REGULATOR RUTR"/>
    <property type="match status" value="1"/>
</dbReference>
<dbReference type="InterPro" id="IPR050109">
    <property type="entry name" value="HTH-type_TetR-like_transc_reg"/>
</dbReference>
<dbReference type="PANTHER" id="PTHR30055:SF226">
    <property type="entry name" value="HTH-TYPE TRANSCRIPTIONAL REGULATOR PKSA"/>
    <property type="match status" value="1"/>
</dbReference>
<evidence type="ECO:0000259" key="3">
    <source>
        <dbReference type="PROSITE" id="PS50977"/>
    </source>
</evidence>
<evidence type="ECO:0000313" key="5">
    <source>
        <dbReference type="Proteomes" id="UP000295136"/>
    </source>
</evidence>
<keyword evidence="5" id="KW-1185">Reference proteome</keyword>
<sequence>MPRISAATVADHRAGRRAALLEAAMEILVAEGPSRLTPAAVGARVGLARSSVYRYFSSTSDILAQLVEDAIPRWTTRLEKAVSRASGLEGQVRAFGEVTMSFVTSSDYALLRALSAVDLPPPCQERLDRLHETMIAPLRSVLADAGHDQPDLVAHLGWSILGEAQRRIAAGADAGTTTATTITVLGRALLP</sequence>
<evidence type="ECO:0000256" key="1">
    <source>
        <dbReference type="ARBA" id="ARBA00023125"/>
    </source>
</evidence>
<dbReference type="Proteomes" id="UP000295136">
    <property type="component" value="Unassembled WGS sequence"/>
</dbReference>
<name>A0A4V2ZAB0_9ACTN</name>
<dbReference type="Pfam" id="PF00440">
    <property type="entry name" value="TetR_N"/>
    <property type="match status" value="1"/>
</dbReference>
<dbReference type="GO" id="GO:0003700">
    <property type="term" value="F:DNA-binding transcription factor activity"/>
    <property type="evidence" value="ECO:0007669"/>
    <property type="project" value="TreeGrafter"/>
</dbReference>
<dbReference type="SUPFAM" id="SSF46689">
    <property type="entry name" value="Homeodomain-like"/>
    <property type="match status" value="1"/>
</dbReference>
<dbReference type="Gene3D" id="1.10.357.10">
    <property type="entry name" value="Tetracycline Repressor, domain 2"/>
    <property type="match status" value="1"/>
</dbReference>
<organism evidence="4 5">
    <name type="scientific">Nonomuraea mesophila</name>
    <dbReference type="NCBI Taxonomy" id="2530382"/>
    <lineage>
        <taxon>Bacteria</taxon>
        <taxon>Bacillati</taxon>
        <taxon>Actinomycetota</taxon>
        <taxon>Actinomycetes</taxon>
        <taxon>Streptosporangiales</taxon>
        <taxon>Streptosporangiaceae</taxon>
        <taxon>Nonomuraea</taxon>
    </lineage>
</organism>